<name>A0A1W0E5C9_9MICR</name>
<keyword evidence="2" id="KW-1133">Transmembrane helix</keyword>
<keyword evidence="4" id="KW-1185">Reference proteome</keyword>
<sequence>MDEGIITKKEKNAFENIFKNIANGATAQNLSVSVTEKPKISVVIVVGVLVFLVLFLLGGIILGLVISKIEREEKKQEEANKRSYHNYNDKPTVIY</sequence>
<protein>
    <submittedName>
        <fullName evidence="3">Uncharacterized protein</fullName>
    </submittedName>
</protein>
<reference evidence="3 4" key="1">
    <citation type="journal article" date="2017" name="Environ. Microbiol.">
        <title>Decay of the glycolytic pathway and adaptation to intranuclear parasitism within Enterocytozoonidae microsporidia.</title>
        <authorList>
            <person name="Wiredu Boakye D."/>
            <person name="Jaroenlak P."/>
            <person name="Prachumwat A."/>
            <person name="Williams T.A."/>
            <person name="Bateman K.S."/>
            <person name="Itsathitphaisarn O."/>
            <person name="Sritunyalucksana K."/>
            <person name="Paszkiewicz K.H."/>
            <person name="Moore K.A."/>
            <person name="Stentiford G.D."/>
            <person name="Williams B.A."/>
        </authorList>
    </citation>
    <scope>NUCLEOTIDE SEQUENCE [LARGE SCALE GENOMIC DNA]</scope>
    <source>
        <strain evidence="3 4">TH1</strain>
    </source>
</reference>
<comment type="caution">
    <text evidence="3">The sequence shown here is derived from an EMBL/GenBank/DDBJ whole genome shotgun (WGS) entry which is preliminary data.</text>
</comment>
<evidence type="ECO:0000256" key="2">
    <source>
        <dbReference type="SAM" id="Phobius"/>
    </source>
</evidence>
<evidence type="ECO:0000256" key="1">
    <source>
        <dbReference type="SAM" id="MobiDB-lite"/>
    </source>
</evidence>
<gene>
    <name evidence="3" type="ORF">EHP00_1330</name>
</gene>
<dbReference type="AlphaFoldDB" id="A0A1W0E5C9"/>
<accession>A0A1W0E5C9</accession>
<feature type="transmembrane region" description="Helical" evidence="2">
    <location>
        <begin position="40"/>
        <end position="66"/>
    </location>
</feature>
<dbReference type="Proteomes" id="UP000192758">
    <property type="component" value="Unassembled WGS sequence"/>
</dbReference>
<dbReference type="EMBL" id="MNPJ01000020">
    <property type="protein sequence ID" value="OQS54433.1"/>
    <property type="molecule type" value="Genomic_DNA"/>
</dbReference>
<dbReference type="VEuPathDB" id="MicrosporidiaDB:EHP00_1330"/>
<proteinExistence type="predicted"/>
<keyword evidence="2" id="KW-0812">Transmembrane</keyword>
<keyword evidence="2" id="KW-0472">Membrane</keyword>
<evidence type="ECO:0000313" key="4">
    <source>
        <dbReference type="Proteomes" id="UP000192758"/>
    </source>
</evidence>
<organism evidence="3 4">
    <name type="scientific">Ecytonucleospora hepatopenaei</name>
    <dbReference type="NCBI Taxonomy" id="646526"/>
    <lineage>
        <taxon>Eukaryota</taxon>
        <taxon>Fungi</taxon>
        <taxon>Fungi incertae sedis</taxon>
        <taxon>Microsporidia</taxon>
        <taxon>Enterocytozoonidae</taxon>
        <taxon>Ecytonucleospora</taxon>
    </lineage>
</organism>
<evidence type="ECO:0000313" key="3">
    <source>
        <dbReference type="EMBL" id="OQS54433.1"/>
    </source>
</evidence>
<feature type="region of interest" description="Disordered" evidence="1">
    <location>
        <begin position="76"/>
        <end position="95"/>
    </location>
</feature>